<feature type="region of interest" description="Disordered" evidence="1">
    <location>
        <begin position="37"/>
        <end position="58"/>
    </location>
</feature>
<protein>
    <submittedName>
        <fullName evidence="2">Uncharacterized protein</fullName>
    </submittedName>
</protein>
<feature type="compositionally biased region" description="Polar residues" evidence="1">
    <location>
        <begin position="37"/>
        <end position="50"/>
    </location>
</feature>
<dbReference type="GeneID" id="83198903"/>
<accession>A0A9W9PID4</accession>
<organism evidence="2 3">
    <name type="scientific">Penicillium chermesinum</name>
    <dbReference type="NCBI Taxonomy" id="63820"/>
    <lineage>
        <taxon>Eukaryota</taxon>
        <taxon>Fungi</taxon>
        <taxon>Dikarya</taxon>
        <taxon>Ascomycota</taxon>
        <taxon>Pezizomycotina</taxon>
        <taxon>Eurotiomycetes</taxon>
        <taxon>Eurotiomycetidae</taxon>
        <taxon>Eurotiales</taxon>
        <taxon>Aspergillaceae</taxon>
        <taxon>Penicillium</taxon>
    </lineage>
</organism>
<sequence length="90" mass="9274">MADAPALEAALIELTQLGLSSWPAAAAYAPKWPSRPSITPMNFSKSTGRNGTLDHAGQALLGLGPTQPPSGTALRTFHAIGVAAANQTHR</sequence>
<evidence type="ECO:0000313" key="2">
    <source>
        <dbReference type="EMBL" id="KAJ5247320.1"/>
    </source>
</evidence>
<dbReference type="Proteomes" id="UP001150941">
    <property type="component" value="Unassembled WGS sequence"/>
</dbReference>
<name>A0A9W9PID4_9EURO</name>
<dbReference type="EMBL" id="JAPQKS010000002">
    <property type="protein sequence ID" value="KAJ5247320.1"/>
    <property type="molecule type" value="Genomic_DNA"/>
</dbReference>
<dbReference type="RefSeq" id="XP_058334741.1">
    <property type="nucleotide sequence ID" value="XM_058471600.1"/>
</dbReference>
<evidence type="ECO:0000256" key="1">
    <source>
        <dbReference type="SAM" id="MobiDB-lite"/>
    </source>
</evidence>
<reference evidence="2" key="1">
    <citation type="submission" date="2022-11" db="EMBL/GenBank/DDBJ databases">
        <authorList>
            <person name="Petersen C."/>
        </authorList>
    </citation>
    <scope>NUCLEOTIDE SEQUENCE</scope>
    <source>
        <strain evidence="2">IBT 19713</strain>
    </source>
</reference>
<keyword evidence="3" id="KW-1185">Reference proteome</keyword>
<evidence type="ECO:0000313" key="3">
    <source>
        <dbReference type="Proteomes" id="UP001150941"/>
    </source>
</evidence>
<reference evidence="2" key="2">
    <citation type="journal article" date="2023" name="IMA Fungus">
        <title>Comparative genomic study of the Penicillium genus elucidates a diverse pangenome and 15 lateral gene transfer events.</title>
        <authorList>
            <person name="Petersen C."/>
            <person name="Sorensen T."/>
            <person name="Nielsen M.R."/>
            <person name="Sondergaard T.E."/>
            <person name="Sorensen J.L."/>
            <person name="Fitzpatrick D.A."/>
            <person name="Frisvad J.C."/>
            <person name="Nielsen K.L."/>
        </authorList>
    </citation>
    <scope>NUCLEOTIDE SEQUENCE</scope>
    <source>
        <strain evidence="2">IBT 19713</strain>
    </source>
</reference>
<dbReference type="AlphaFoldDB" id="A0A9W9PID4"/>
<comment type="caution">
    <text evidence="2">The sequence shown here is derived from an EMBL/GenBank/DDBJ whole genome shotgun (WGS) entry which is preliminary data.</text>
</comment>
<proteinExistence type="predicted"/>
<gene>
    <name evidence="2" type="ORF">N7468_002303</name>
</gene>